<evidence type="ECO:0000256" key="5">
    <source>
        <dbReference type="ARBA" id="ARBA00032644"/>
    </source>
</evidence>
<keyword evidence="4" id="KW-0378">Hydrolase</keyword>
<dbReference type="CDD" id="cd03428">
    <property type="entry name" value="NUDIX_Ap4A_Nudt2"/>
    <property type="match status" value="1"/>
</dbReference>
<keyword evidence="3" id="KW-0547">Nucleotide-binding</keyword>
<evidence type="ECO:0000259" key="6">
    <source>
        <dbReference type="PROSITE" id="PS51462"/>
    </source>
</evidence>
<dbReference type="GO" id="GO:0006167">
    <property type="term" value="P:AMP biosynthetic process"/>
    <property type="evidence" value="ECO:0007669"/>
    <property type="project" value="TreeGrafter"/>
</dbReference>
<dbReference type="AlphaFoldDB" id="A0A381QJY5"/>
<evidence type="ECO:0000313" key="7">
    <source>
        <dbReference type="EMBL" id="SUZ79214.1"/>
    </source>
</evidence>
<dbReference type="PROSITE" id="PS51462">
    <property type="entry name" value="NUDIX"/>
    <property type="match status" value="1"/>
</dbReference>
<dbReference type="InterPro" id="IPR015797">
    <property type="entry name" value="NUDIX_hydrolase-like_dom_sf"/>
</dbReference>
<dbReference type="InterPro" id="IPR051325">
    <property type="entry name" value="Nudix_hydrolase_domain"/>
</dbReference>
<feature type="domain" description="Nudix hydrolase" evidence="6">
    <location>
        <begin position="7"/>
        <end position="134"/>
    </location>
</feature>
<sequence length="140" mass="15935">MSDNAKKSEFACGVVLFRADCTLLLRHTEGHWAPPKGRVETAETELEAALRELQEETGLHDIVVIEGFSHEISYLKQRDSTEIPKRVLFFLAESLSGDVQLSGEHTAFDWLEWDVAFVRATHDTTREALIAAREFLHRQL</sequence>
<evidence type="ECO:0000256" key="3">
    <source>
        <dbReference type="ARBA" id="ARBA00022741"/>
    </source>
</evidence>
<reference evidence="7" key="1">
    <citation type="submission" date="2018-05" db="EMBL/GenBank/DDBJ databases">
        <authorList>
            <person name="Lanie J.A."/>
            <person name="Ng W.-L."/>
            <person name="Kazmierczak K.M."/>
            <person name="Andrzejewski T.M."/>
            <person name="Davidsen T.M."/>
            <person name="Wayne K.J."/>
            <person name="Tettelin H."/>
            <person name="Glass J.I."/>
            <person name="Rusch D."/>
            <person name="Podicherti R."/>
            <person name="Tsui H.-C.T."/>
            <person name="Winkler M.E."/>
        </authorList>
    </citation>
    <scope>NUCLEOTIDE SEQUENCE</scope>
</reference>
<dbReference type="InterPro" id="IPR020084">
    <property type="entry name" value="NUDIX_hydrolase_CS"/>
</dbReference>
<dbReference type="PROSITE" id="PS00893">
    <property type="entry name" value="NUDIX_BOX"/>
    <property type="match status" value="1"/>
</dbReference>
<name>A0A381QJY5_9ZZZZ</name>
<dbReference type="PANTHER" id="PTHR21340:SF0">
    <property type="entry name" value="BIS(5'-NUCLEOSYL)-TETRAPHOSPHATASE [ASYMMETRICAL]"/>
    <property type="match status" value="1"/>
</dbReference>
<evidence type="ECO:0000256" key="4">
    <source>
        <dbReference type="ARBA" id="ARBA00022801"/>
    </source>
</evidence>
<dbReference type="GO" id="GO:0006754">
    <property type="term" value="P:ATP biosynthetic process"/>
    <property type="evidence" value="ECO:0007669"/>
    <property type="project" value="TreeGrafter"/>
</dbReference>
<dbReference type="Pfam" id="PF00293">
    <property type="entry name" value="NUDIX"/>
    <property type="match status" value="1"/>
</dbReference>
<protein>
    <recommendedName>
        <fullName evidence="2">Bis(5'-nucleosyl)-tetraphosphatase [asymmetrical]</fullName>
    </recommendedName>
    <alternativeName>
        <fullName evidence="5">Diadenosine 5',5'''-P1,P4-tetraphosphate asymmetrical hydrolase</fullName>
    </alternativeName>
</protein>
<organism evidence="7">
    <name type="scientific">marine metagenome</name>
    <dbReference type="NCBI Taxonomy" id="408172"/>
    <lineage>
        <taxon>unclassified sequences</taxon>
        <taxon>metagenomes</taxon>
        <taxon>ecological metagenomes</taxon>
    </lineage>
</organism>
<dbReference type="PANTHER" id="PTHR21340">
    <property type="entry name" value="DIADENOSINE 5,5-P1,P4-TETRAPHOSPHATE PYROPHOSPHOHYDROLASE MUTT"/>
    <property type="match status" value="1"/>
</dbReference>
<accession>A0A381QJY5</accession>
<evidence type="ECO:0000256" key="1">
    <source>
        <dbReference type="ARBA" id="ARBA00005582"/>
    </source>
</evidence>
<dbReference type="GO" id="GO:0000166">
    <property type="term" value="F:nucleotide binding"/>
    <property type="evidence" value="ECO:0007669"/>
    <property type="project" value="UniProtKB-KW"/>
</dbReference>
<evidence type="ECO:0000256" key="2">
    <source>
        <dbReference type="ARBA" id="ARBA00018911"/>
    </source>
</evidence>
<dbReference type="InterPro" id="IPR000086">
    <property type="entry name" value="NUDIX_hydrolase_dom"/>
</dbReference>
<dbReference type="Gene3D" id="3.90.79.10">
    <property type="entry name" value="Nucleoside Triphosphate Pyrophosphohydrolase"/>
    <property type="match status" value="1"/>
</dbReference>
<gene>
    <name evidence="7" type="ORF">METZ01_LOCUS32068</name>
</gene>
<comment type="similarity">
    <text evidence="1">Belongs to the Nudix hydrolase family.</text>
</comment>
<dbReference type="SUPFAM" id="SSF55811">
    <property type="entry name" value="Nudix"/>
    <property type="match status" value="1"/>
</dbReference>
<dbReference type="InterPro" id="IPR003565">
    <property type="entry name" value="Tetra_PHTase"/>
</dbReference>
<dbReference type="EMBL" id="UINC01001378">
    <property type="protein sequence ID" value="SUZ79214.1"/>
    <property type="molecule type" value="Genomic_DNA"/>
</dbReference>
<proteinExistence type="inferred from homology"/>
<dbReference type="GO" id="GO:0004081">
    <property type="term" value="F:bis(5'-nucleosyl)-tetraphosphatase (asymmetrical) activity"/>
    <property type="evidence" value="ECO:0007669"/>
    <property type="project" value="TreeGrafter"/>
</dbReference>